<dbReference type="FunFam" id="3.50.50.60:FF:000033">
    <property type="entry name" value="Nitrite reductase [NAD(P)H], large subunit"/>
    <property type="match status" value="1"/>
</dbReference>
<accession>A0A437UQQ5</accession>
<dbReference type="InterPro" id="IPR006066">
    <property type="entry name" value="NO2/SO3_Rdtase_FeS/sirohaem_BS"/>
</dbReference>
<dbReference type="InterPro" id="IPR005117">
    <property type="entry name" value="NiRdtase/SiRdtase_haem-b_fer"/>
</dbReference>
<evidence type="ECO:0000256" key="15">
    <source>
        <dbReference type="PIRNR" id="PIRNR037149"/>
    </source>
</evidence>
<dbReference type="InterPro" id="IPR006067">
    <property type="entry name" value="NO2/SO3_Rdtase_4Fe4S_dom"/>
</dbReference>
<dbReference type="PROSITE" id="PS00365">
    <property type="entry name" value="NIR_SIR"/>
    <property type="match status" value="1"/>
</dbReference>
<dbReference type="PRINTS" id="PR00368">
    <property type="entry name" value="FADPNR"/>
</dbReference>
<dbReference type="RefSeq" id="WP_127979349.1">
    <property type="nucleotide sequence ID" value="NZ_RYZS01000001.1"/>
</dbReference>
<evidence type="ECO:0000256" key="3">
    <source>
        <dbReference type="ARBA" id="ARBA00010429"/>
    </source>
</evidence>
<protein>
    <submittedName>
        <fullName evidence="22">NAD(P)/FAD-dependent oxidoreductase</fullName>
    </submittedName>
</protein>
<keyword evidence="4 16" id="KW-0004">4Fe-4S</keyword>
<dbReference type="Pfam" id="PF04324">
    <property type="entry name" value="Fer2_BFD"/>
    <property type="match status" value="2"/>
</dbReference>
<keyword evidence="9 15" id="KW-0274">FAD</keyword>
<feature type="domain" description="FAD/NAD(P)-binding" evidence="20">
    <location>
        <begin position="4"/>
        <end position="278"/>
    </location>
</feature>
<evidence type="ECO:0000259" key="21">
    <source>
        <dbReference type="Pfam" id="PF18267"/>
    </source>
</evidence>
<feature type="binding site" evidence="16">
    <location>
        <position position="635"/>
    </location>
    <ligand>
        <name>[4Fe-4S] cluster</name>
        <dbReference type="ChEBI" id="CHEBI:49883"/>
    </ligand>
</feature>
<dbReference type="InterPro" id="IPR012744">
    <property type="entry name" value="Nitri_red_NirB"/>
</dbReference>
<dbReference type="CDD" id="cd19944">
    <property type="entry name" value="NirB_Fer2_BFD-like_2"/>
    <property type="match status" value="1"/>
</dbReference>
<dbReference type="Gene3D" id="3.30.390.30">
    <property type="match status" value="1"/>
</dbReference>
<evidence type="ECO:0000256" key="7">
    <source>
        <dbReference type="ARBA" id="ARBA00022714"/>
    </source>
</evidence>
<keyword evidence="5 16" id="KW-0349">Heme</keyword>
<comment type="pathway">
    <text evidence="2">Nitrogen metabolism; nitrate reduction (assimilation).</text>
</comment>
<dbReference type="PANTHER" id="PTHR43809">
    <property type="entry name" value="NITRITE REDUCTASE (NADH) LARGE SUBUNIT"/>
    <property type="match status" value="1"/>
</dbReference>
<comment type="caution">
    <text evidence="22">The sequence shown here is derived from an EMBL/GenBank/DDBJ whole genome shotgun (WGS) entry which is preliminary data.</text>
</comment>
<evidence type="ECO:0000256" key="14">
    <source>
        <dbReference type="ARBA" id="ARBA00034078"/>
    </source>
</evidence>
<dbReference type="PANTHER" id="PTHR43809:SF1">
    <property type="entry name" value="NITRITE REDUCTASE (NADH) LARGE SUBUNIT"/>
    <property type="match status" value="1"/>
</dbReference>
<evidence type="ECO:0000256" key="5">
    <source>
        <dbReference type="ARBA" id="ARBA00022617"/>
    </source>
</evidence>
<dbReference type="GO" id="GO:0042128">
    <property type="term" value="P:nitrate assimilation"/>
    <property type="evidence" value="ECO:0007669"/>
    <property type="project" value="UniProtKB-UniRule"/>
</dbReference>
<comment type="cofactor">
    <cofactor evidence="16">
        <name>[4Fe-4S] cluster</name>
        <dbReference type="ChEBI" id="CHEBI:49883"/>
    </cofactor>
    <text evidence="16">Binds 1 [4Fe-4S] cluster per subunit.</text>
</comment>
<dbReference type="PRINTS" id="PR00411">
    <property type="entry name" value="PNDRDTASEI"/>
</dbReference>
<dbReference type="InterPro" id="IPR017121">
    <property type="entry name" value="Nitrite_Rdtase_lsu"/>
</dbReference>
<dbReference type="GO" id="GO:0046872">
    <property type="term" value="F:metal ion binding"/>
    <property type="evidence" value="ECO:0007669"/>
    <property type="project" value="UniProtKB-KW"/>
</dbReference>
<dbReference type="InterPro" id="IPR041575">
    <property type="entry name" value="Rubredoxin_C"/>
</dbReference>
<evidence type="ECO:0000313" key="22">
    <source>
        <dbReference type="EMBL" id="RVU95850.1"/>
    </source>
</evidence>
<dbReference type="SUPFAM" id="SSF56014">
    <property type="entry name" value="Nitrite and sulphite reductase 4Fe-4S domain-like"/>
    <property type="match status" value="1"/>
</dbReference>
<dbReference type="GO" id="GO:0051539">
    <property type="term" value="F:4 iron, 4 sulfur cluster binding"/>
    <property type="evidence" value="ECO:0007669"/>
    <property type="project" value="UniProtKB-KW"/>
</dbReference>
<dbReference type="GO" id="GO:0051537">
    <property type="term" value="F:2 iron, 2 sulfur cluster binding"/>
    <property type="evidence" value="ECO:0007669"/>
    <property type="project" value="UniProtKB-KW"/>
</dbReference>
<reference evidence="22 23" key="1">
    <citation type="submission" date="2018-12" db="EMBL/GenBank/DDBJ databases">
        <title>A novel vanA-carrying plasmid in a clinical isolate of Enterococcus avium.</title>
        <authorList>
            <person name="Bernasconi O.J."/>
            <person name="Luzzaro F."/>
            <person name="Endimiani A."/>
        </authorList>
    </citation>
    <scope>NUCLEOTIDE SEQUENCE [LARGE SCALE GENOMIC DNA]</scope>
    <source>
        <strain evidence="22 23">LC0559/18</strain>
    </source>
</reference>
<dbReference type="SUPFAM" id="SSF55124">
    <property type="entry name" value="Nitrite/Sulfite reductase N-terminal domain-like"/>
    <property type="match status" value="1"/>
</dbReference>
<dbReference type="InterPro" id="IPR023753">
    <property type="entry name" value="FAD/NAD-binding_dom"/>
</dbReference>
<gene>
    <name evidence="22" type="ORF">EK398_13925</name>
</gene>
<dbReference type="InterPro" id="IPR036136">
    <property type="entry name" value="Nit/Sulf_reduc_fer-like_dom_sf"/>
</dbReference>
<feature type="domain" description="Nitrite/Sulfite reductase ferredoxin-like" evidence="18">
    <location>
        <begin position="555"/>
        <end position="619"/>
    </location>
</feature>
<keyword evidence="13 15" id="KW-0534">Nitrate assimilation</keyword>
<evidence type="ECO:0000256" key="4">
    <source>
        <dbReference type="ARBA" id="ARBA00022485"/>
    </source>
</evidence>
<feature type="domain" description="BFD-like [2Fe-2S]-binding" evidence="19">
    <location>
        <begin position="481"/>
        <end position="530"/>
    </location>
</feature>
<dbReference type="Gene3D" id="1.10.10.1100">
    <property type="entry name" value="BFD-like [2Fe-2S]-binding domain"/>
    <property type="match status" value="1"/>
</dbReference>
<keyword evidence="6 15" id="KW-0285">Flavoprotein</keyword>
<evidence type="ECO:0000256" key="13">
    <source>
        <dbReference type="ARBA" id="ARBA00023063"/>
    </source>
</evidence>
<dbReference type="FunFam" id="1.10.10.1100:FF:000002">
    <property type="entry name" value="Nitrite reductase large subunit"/>
    <property type="match status" value="1"/>
</dbReference>
<keyword evidence="11 16" id="KW-0408">Iron</keyword>
<comment type="cofactor">
    <cofactor evidence="1 15">
        <name>FAD</name>
        <dbReference type="ChEBI" id="CHEBI:57692"/>
    </cofactor>
</comment>
<dbReference type="Proteomes" id="UP000288388">
    <property type="component" value="Unassembled WGS sequence"/>
</dbReference>
<name>A0A437UQQ5_ENTAV</name>
<evidence type="ECO:0000256" key="8">
    <source>
        <dbReference type="ARBA" id="ARBA00022723"/>
    </source>
</evidence>
<feature type="binding site" evidence="16">
    <location>
        <position position="679"/>
    </location>
    <ligand>
        <name>[4Fe-4S] cluster</name>
        <dbReference type="ChEBI" id="CHEBI:49883"/>
    </ligand>
</feature>
<feature type="domain" description="NADH-rubredoxin oxidoreductase C-terminal" evidence="21">
    <location>
        <begin position="318"/>
        <end position="384"/>
    </location>
</feature>
<evidence type="ECO:0000259" key="17">
    <source>
        <dbReference type="Pfam" id="PF01077"/>
    </source>
</evidence>
<dbReference type="InterPro" id="IPR052034">
    <property type="entry name" value="NasD-like"/>
</dbReference>
<feature type="domain" description="Nitrite/sulphite reductase 4Fe-4S" evidence="17">
    <location>
        <begin position="626"/>
        <end position="761"/>
    </location>
</feature>
<dbReference type="NCBIfam" id="TIGR02374">
    <property type="entry name" value="nitri_red_nirB"/>
    <property type="match status" value="1"/>
</dbReference>
<evidence type="ECO:0000256" key="6">
    <source>
        <dbReference type="ARBA" id="ARBA00022630"/>
    </source>
</evidence>
<dbReference type="GO" id="GO:0020037">
    <property type="term" value="F:heme binding"/>
    <property type="evidence" value="ECO:0007669"/>
    <property type="project" value="InterPro"/>
</dbReference>
<dbReference type="AlphaFoldDB" id="A0A437UQQ5"/>
<dbReference type="InterPro" id="IPR007419">
    <property type="entry name" value="BFD-like_2Fe2S-bd_dom"/>
</dbReference>
<evidence type="ECO:0000256" key="11">
    <source>
        <dbReference type="ARBA" id="ARBA00023004"/>
    </source>
</evidence>
<dbReference type="Pfam" id="PF18267">
    <property type="entry name" value="Rubredoxin_C"/>
    <property type="match status" value="1"/>
</dbReference>
<evidence type="ECO:0000256" key="16">
    <source>
        <dbReference type="PIRSR" id="PIRSR037149-1"/>
    </source>
</evidence>
<dbReference type="Gene3D" id="3.30.413.10">
    <property type="entry name" value="Sulfite Reductase Hemoprotein, domain 1"/>
    <property type="match status" value="1"/>
</dbReference>
<dbReference type="Pfam" id="PF07992">
    <property type="entry name" value="Pyr_redox_2"/>
    <property type="match status" value="1"/>
</dbReference>
<dbReference type="GO" id="GO:0098809">
    <property type="term" value="F:nitrite reductase activity"/>
    <property type="evidence" value="ECO:0007669"/>
    <property type="project" value="InterPro"/>
</dbReference>
<feature type="binding site" evidence="16">
    <location>
        <position position="675"/>
    </location>
    <ligand>
        <name>[4Fe-4S] cluster</name>
        <dbReference type="ChEBI" id="CHEBI:49883"/>
    </ligand>
</feature>
<dbReference type="UniPathway" id="UPA00653"/>
<organism evidence="22 23">
    <name type="scientific">Enterococcus avium</name>
    <name type="common">Streptococcus avium</name>
    <dbReference type="NCBI Taxonomy" id="33945"/>
    <lineage>
        <taxon>Bacteria</taxon>
        <taxon>Bacillati</taxon>
        <taxon>Bacillota</taxon>
        <taxon>Bacilli</taxon>
        <taxon>Lactobacillales</taxon>
        <taxon>Enterococcaceae</taxon>
        <taxon>Enterococcus</taxon>
    </lineage>
</organism>
<dbReference type="InterPro" id="IPR036188">
    <property type="entry name" value="FAD/NAD-bd_sf"/>
</dbReference>
<evidence type="ECO:0000256" key="10">
    <source>
        <dbReference type="ARBA" id="ARBA00023002"/>
    </source>
</evidence>
<dbReference type="Pfam" id="PF01077">
    <property type="entry name" value="NIR_SIR"/>
    <property type="match status" value="1"/>
</dbReference>
<evidence type="ECO:0000313" key="23">
    <source>
        <dbReference type="Proteomes" id="UP000288388"/>
    </source>
</evidence>
<dbReference type="SUPFAM" id="SSF51905">
    <property type="entry name" value="FAD/NAD(P)-binding domain"/>
    <property type="match status" value="2"/>
</dbReference>
<keyword evidence="12 16" id="KW-0411">Iron-sulfur</keyword>
<feature type="binding site" evidence="16">
    <location>
        <position position="641"/>
    </location>
    <ligand>
        <name>[4Fe-4S] cluster</name>
        <dbReference type="ChEBI" id="CHEBI:49883"/>
    </ligand>
</feature>
<evidence type="ECO:0000256" key="12">
    <source>
        <dbReference type="ARBA" id="ARBA00023014"/>
    </source>
</evidence>
<evidence type="ECO:0000256" key="2">
    <source>
        <dbReference type="ARBA" id="ARBA00005096"/>
    </source>
</evidence>
<dbReference type="GO" id="GO:0050660">
    <property type="term" value="F:flavin adenine dinucleotide binding"/>
    <property type="evidence" value="ECO:0007669"/>
    <property type="project" value="UniProtKB-UniRule"/>
</dbReference>
<keyword evidence="10" id="KW-0560">Oxidoreductase</keyword>
<proteinExistence type="inferred from homology"/>
<evidence type="ECO:0000259" key="20">
    <source>
        <dbReference type="Pfam" id="PF07992"/>
    </source>
</evidence>
<dbReference type="EMBL" id="RYZS01000001">
    <property type="protein sequence ID" value="RVU95850.1"/>
    <property type="molecule type" value="Genomic_DNA"/>
</dbReference>
<dbReference type="Pfam" id="PF03460">
    <property type="entry name" value="NIR_SIR_ferr"/>
    <property type="match status" value="1"/>
</dbReference>
<dbReference type="InterPro" id="IPR045854">
    <property type="entry name" value="NO2/SO3_Rdtase_4Fe4S_sf"/>
</dbReference>
<keyword evidence="7" id="KW-0001">2Fe-2S</keyword>
<dbReference type="PRINTS" id="PR00397">
    <property type="entry name" value="SIROHAEM"/>
</dbReference>
<feature type="binding site" description="axial binding residue" evidence="16">
    <location>
        <position position="679"/>
    </location>
    <ligand>
        <name>siroheme</name>
        <dbReference type="ChEBI" id="CHEBI:60052"/>
    </ligand>
    <ligandPart>
        <name>Fe</name>
        <dbReference type="ChEBI" id="CHEBI:18248"/>
    </ligandPart>
</feature>
<evidence type="ECO:0000256" key="1">
    <source>
        <dbReference type="ARBA" id="ARBA00001974"/>
    </source>
</evidence>
<comment type="cofactor">
    <cofactor evidence="14">
        <name>[2Fe-2S] cluster</name>
        <dbReference type="ChEBI" id="CHEBI:190135"/>
    </cofactor>
</comment>
<dbReference type="InterPro" id="IPR016156">
    <property type="entry name" value="FAD/NAD-linked_Rdtase_dimer_sf"/>
</dbReference>
<evidence type="ECO:0000256" key="9">
    <source>
        <dbReference type="ARBA" id="ARBA00022827"/>
    </source>
</evidence>
<dbReference type="CDD" id="cd19943">
    <property type="entry name" value="NirB_Fer2_BFD-like_1"/>
    <property type="match status" value="1"/>
</dbReference>
<feature type="domain" description="BFD-like [2Fe-2S]-binding" evidence="19">
    <location>
        <begin position="420"/>
        <end position="468"/>
    </location>
</feature>
<dbReference type="InterPro" id="IPR041854">
    <property type="entry name" value="BFD-like_2Fe2S-bd_dom_sf"/>
</dbReference>
<dbReference type="GO" id="GO:0050661">
    <property type="term" value="F:NADP binding"/>
    <property type="evidence" value="ECO:0007669"/>
    <property type="project" value="UniProtKB-UniRule"/>
</dbReference>
<evidence type="ECO:0000259" key="19">
    <source>
        <dbReference type="Pfam" id="PF04324"/>
    </source>
</evidence>
<dbReference type="PIRSF" id="PIRSF037149">
    <property type="entry name" value="NirB"/>
    <property type="match status" value="1"/>
</dbReference>
<comment type="cofactor">
    <cofactor evidence="16">
        <name>siroheme</name>
        <dbReference type="ChEBI" id="CHEBI:60052"/>
    </cofactor>
    <text evidence="16">Binds 1 siroheme per subunit.</text>
</comment>
<comment type="similarity">
    <text evidence="3">Belongs to the nitrite and sulfite reductase 4Fe-4S domain family.</text>
</comment>
<dbReference type="Gene3D" id="3.50.50.60">
    <property type="entry name" value="FAD/NAD(P)-binding domain"/>
    <property type="match status" value="2"/>
</dbReference>
<keyword evidence="8 16" id="KW-0479">Metal-binding</keyword>
<evidence type="ECO:0000259" key="18">
    <source>
        <dbReference type="Pfam" id="PF03460"/>
    </source>
</evidence>
<sequence length="812" mass="89495">MKERLVVIGNGMAGVRTVEEILERDPDRYEITIIGGEQYPNYNRIMLSNVLQKKMTVDEIITNPTEWYLENQIILKNADPAVGINTEVKTITTESGEVVAYDKIIFATGSHPFILPIPGADKEGMAAFRTIDDTTEMLAAAAKYSKAVVIGGGLLGLEAAKGLQEQGMDVTVVHLAKWLMETQLDEKAGKLLQAELEEQGLKFLMEHSTEEILGNERVTGMRFSNGTEIETDLIVMSIGIRPAVELAREIGLEVNRGIVVNDYMETSLPNIYGVGECVEHNGICYGLVAPLFEQGKILADLLTEQSEVKAYQGSKTFTSLKVSGADLYSAGNILNTEGMDSIEAFDSASKKYKKIFLKDGKIQGIVLYGDTDDGSRYYNMMKKGQEINELDLQTIAVLQAIGEGAGMGTDVVEWEDDETVCGCNGVDKGTILRSIREKGLSSVGEVGKVTKAGTSCGKCKPQVQTLLEYELGDAVTTATGICPCTDLNRDQVVTQIYAKHLTSTQAVFAELDWRNVEGCSKCRPAVNFYLNVAWPAVHEDERDSRVVNERMHANIQKDGTFSVIPRMRGGQTTPQQLIKLAQVAERYNVPLVKVTGSQRIGLYGVTKQDLPKIWEELDMVAAQAYGKVFRSVKTCVGQSFCRFGTQKTMELGIKIEENFEYIDTPHKFKVGVSGCPRSCVESAVKDFGIIGVENGFQILIGGNGGTELVEAQHLVTVETEEEVIELCGAMLQYYRETGIYGERTAPWVERMGFENVKAVLLDAEKRQTLWDSLNQAIAAKARQDSWGPITKDVDLREKMYTIERPELVGVGE</sequence>